<sequence>MVVPSQYSPIRRCHPSICPMHLPGTLAKLRRPPAVCKHISQLSLILHFSRLLVQASLAKHLRTIPLSIHLLGVIITPPSTSLPAAEPPALLRRNQPPHYPLSDSIAVPSLSISHASTMKPVTFLSAVSLLSFSGLSTAYRIDKSCKGKSSLCHSLEFD</sequence>
<name>A0A9P4MLK0_9PEZI</name>
<proteinExistence type="predicted"/>
<dbReference type="AlphaFoldDB" id="A0A9P4MLK0"/>
<gene>
    <name evidence="1" type="ORF">K461DRAFT_277401</name>
</gene>
<evidence type="ECO:0000313" key="1">
    <source>
        <dbReference type="EMBL" id="KAF2154289.1"/>
    </source>
</evidence>
<dbReference type="Proteomes" id="UP000799439">
    <property type="component" value="Unassembled WGS sequence"/>
</dbReference>
<organism evidence="1 2">
    <name type="scientific">Myriangium duriaei CBS 260.36</name>
    <dbReference type="NCBI Taxonomy" id="1168546"/>
    <lineage>
        <taxon>Eukaryota</taxon>
        <taxon>Fungi</taxon>
        <taxon>Dikarya</taxon>
        <taxon>Ascomycota</taxon>
        <taxon>Pezizomycotina</taxon>
        <taxon>Dothideomycetes</taxon>
        <taxon>Dothideomycetidae</taxon>
        <taxon>Myriangiales</taxon>
        <taxon>Myriangiaceae</taxon>
        <taxon>Myriangium</taxon>
    </lineage>
</organism>
<reference evidence="1" key="1">
    <citation type="journal article" date="2020" name="Stud. Mycol.">
        <title>101 Dothideomycetes genomes: a test case for predicting lifestyles and emergence of pathogens.</title>
        <authorList>
            <person name="Haridas S."/>
            <person name="Albert R."/>
            <person name="Binder M."/>
            <person name="Bloem J."/>
            <person name="Labutti K."/>
            <person name="Salamov A."/>
            <person name="Andreopoulos B."/>
            <person name="Baker S."/>
            <person name="Barry K."/>
            <person name="Bills G."/>
            <person name="Bluhm B."/>
            <person name="Cannon C."/>
            <person name="Castanera R."/>
            <person name="Culley D."/>
            <person name="Daum C."/>
            <person name="Ezra D."/>
            <person name="Gonzalez J."/>
            <person name="Henrissat B."/>
            <person name="Kuo A."/>
            <person name="Liang C."/>
            <person name="Lipzen A."/>
            <person name="Lutzoni F."/>
            <person name="Magnuson J."/>
            <person name="Mondo S."/>
            <person name="Nolan M."/>
            <person name="Ohm R."/>
            <person name="Pangilinan J."/>
            <person name="Park H.-J."/>
            <person name="Ramirez L."/>
            <person name="Alfaro M."/>
            <person name="Sun H."/>
            <person name="Tritt A."/>
            <person name="Yoshinaga Y."/>
            <person name="Zwiers L.-H."/>
            <person name="Turgeon B."/>
            <person name="Goodwin S."/>
            <person name="Spatafora J."/>
            <person name="Crous P."/>
            <person name="Grigoriev I."/>
        </authorList>
    </citation>
    <scope>NUCLEOTIDE SEQUENCE</scope>
    <source>
        <strain evidence="1">CBS 260.36</strain>
    </source>
</reference>
<keyword evidence="2" id="KW-1185">Reference proteome</keyword>
<dbReference type="EMBL" id="ML996084">
    <property type="protein sequence ID" value="KAF2154289.1"/>
    <property type="molecule type" value="Genomic_DNA"/>
</dbReference>
<accession>A0A9P4MLK0</accession>
<protein>
    <submittedName>
        <fullName evidence="1">Uncharacterized protein</fullName>
    </submittedName>
</protein>
<comment type="caution">
    <text evidence="1">The sequence shown here is derived from an EMBL/GenBank/DDBJ whole genome shotgun (WGS) entry which is preliminary data.</text>
</comment>
<evidence type="ECO:0000313" key="2">
    <source>
        <dbReference type="Proteomes" id="UP000799439"/>
    </source>
</evidence>